<keyword evidence="1" id="KW-1185">Reference proteome</keyword>
<organism evidence="1 2">
    <name type="scientific">Strongyloides papillosus</name>
    <name type="common">Intestinal threadworm</name>
    <dbReference type="NCBI Taxonomy" id="174720"/>
    <lineage>
        <taxon>Eukaryota</taxon>
        <taxon>Metazoa</taxon>
        <taxon>Ecdysozoa</taxon>
        <taxon>Nematoda</taxon>
        <taxon>Chromadorea</taxon>
        <taxon>Rhabditida</taxon>
        <taxon>Tylenchina</taxon>
        <taxon>Panagrolaimomorpha</taxon>
        <taxon>Strongyloidoidea</taxon>
        <taxon>Strongyloididae</taxon>
        <taxon>Strongyloides</taxon>
    </lineage>
</organism>
<dbReference type="AlphaFoldDB" id="A0A0N5CF64"/>
<accession>A0A0N5CF64</accession>
<name>A0A0N5CF64_STREA</name>
<evidence type="ECO:0000313" key="2">
    <source>
        <dbReference type="WBParaSite" id="SPAL_0001650100.1"/>
    </source>
</evidence>
<protein>
    <submittedName>
        <fullName evidence="2">Nuclear receptor domain-containing protein</fullName>
    </submittedName>
</protein>
<sequence>MRVTCRWCRINNCKRFQCQKFGKLNIMADIDTEELPRTFRIPETIEIDEENVATTSNFSKPNLTPKKVSSISEVSIYHKTPLRRPKIYKNYMHKETIFVRNIREARSPCWLKRSSLSSIRKTTNRGRNICVTLRKNYIENIIEFVRNESKMYSNDYPLYDIEEEYEEDVEKSERNPQYCNTFSSQVVNSSSPKIVELDEHGNEIVDTSVTSSINAFNNLSLENGIEKTWQNYRCIDLSEKSDNYNNLLDFRENMLICGLQSLHIPDRNNGSIVNERDFFESSIDTITQKLVKTLDMSQHQ</sequence>
<proteinExistence type="predicted"/>
<evidence type="ECO:0000313" key="1">
    <source>
        <dbReference type="Proteomes" id="UP000046392"/>
    </source>
</evidence>
<dbReference type="WBParaSite" id="SPAL_0001650100.1">
    <property type="protein sequence ID" value="SPAL_0001650100.1"/>
    <property type="gene ID" value="SPAL_0001650100"/>
</dbReference>
<reference evidence="2" key="1">
    <citation type="submission" date="2017-02" db="UniProtKB">
        <authorList>
            <consortium name="WormBaseParasite"/>
        </authorList>
    </citation>
    <scope>IDENTIFICATION</scope>
</reference>
<dbReference type="Proteomes" id="UP000046392">
    <property type="component" value="Unplaced"/>
</dbReference>